<evidence type="ECO:0000256" key="3">
    <source>
        <dbReference type="SAM" id="MobiDB-lite"/>
    </source>
</evidence>
<feature type="compositionally biased region" description="Basic and acidic residues" evidence="3">
    <location>
        <begin position="1"/>
        <end position="10"/>
    </location>
</feature>
<dbReference type="Gene3D" id="2.60.40.60">
    <property type="entry name" value="Cadherins"/>
    <property type="match status" value="1"/>
</dbReference>
<dbReference type="InterPro" id="IPR015919">
    <property type="entry name" value="Cadherin-like_sf"/>
</dbReference>
<dbReference type="RefSeq" id="WP_170230716.1">
    <property type="nucleotide sequence ID" value="NZ_VLLF01000009.1"/>
</dbReference>
<name>A0A562SNA7_9HYPH</name>
<dbReference type="CDD" id="cd11304">
    <property type="entry name" value="Cadherin_repeat"/>
    <property type="match status" value="1"/>
</dbReference>
<protein>
    <recommendedName>
        <fullName evidence="4">Cadherin domain-containing protein</fullName>
    </recommendedName>
</protein>
<reference evidence="5 6" key="1">
    <citation type="submission" date="2019-07" db="EMBL/GenBank/DDBJ databases">
        <title>Genomic Encyclopedia of Archaeal and Bacterial Type Strains, Phase II (KMG-II): from individual species to whole genera.</title>
        <authorList>
            <person name="Goeker M."/>
        </authorList>
    </citation>
    <scope>NUCLEOTIDE SEQUENCE [LARGE SCALE GENOMIC DNA]</scope>
    <source>
        <strain evidence="5 6">ATCC BAA-252</strain>
    </source>
</reference>
<keyword evidence="2" id="KW-0472">Membrane</keyword>
<dbReference type="SMART" id="SM00112">
    <property type="entry name" value="CA"/>
    <property type="match status" value="1"/>
</dbReference>
<feature type="region of interest" description="Disordered" evidence="3">
    <location>
        <begin position="1"/>
        <end position="227"/>
    </location>
</feature>
<dbReference type="Proteomes" id="UP000320593">
    <property type="component" value="Unassembled WGS sequence"/>
</dbReference>
<dbReference type="InterPro" id="IPR002126">
    <property type="entry name" value="Cadherin-like_dom"/>
</dbReference>
<organism evidence="5 6">
    <name type="scientific">Roseibium hamelinense</name>
    <dbReference type="NCBI Taxonomy" id="150831"/>
    <lineage>
        <taxon>Bacteria</taxon>
        <taxon>Pseudomonadati</taxon>
        <taxon>Pseudomonadota</taxon>
        <taxon>Alphaproteobacteria</taxon>
        <taxon>Hyphomicrobiales</taxon>
        <taxon>Stappiaceae</taxon>
        <taxon>Roseibium</taxon>
    </lineage>
</organism>
<feature type="non-terminal residue" evidence="5">
    <location>
        <position position="332"/>
    </location>
</feature>
<keyword evidence="6" id="KW-1185">Reference proteome</keyword>
<evidence type="ECO:0000256" key="1">
    <source>
        <dbReference type="ARBA" id="ARBA00022692"/>
    </source>
</evidence>
<dbReference type="GO" id="GO:0007156">
    <property type="term" value="P:homophilic cell adhesion via plasma membrane adhesion molecules"/>
    <property type="evidence" value="ECO:0007669"/>
    <property type="project" value="InterPro"/>
</dbReference>
<accession>A0A562SNA7</accession>
<feature type="compositionally biased region" description="Acidic residues" evidence="3">
    <location>
        <begin position="185"/>
        <end position="215"/>
    </location>
</feature>
<sequence length="332" mass="32737">MSNTDVKDTPENAAANTPPSGQGAPVDTVRASAQAGDPYRPGESNDYTLNVDPGDSGEATIANLYQAVPLEHEGFGDPLLDEGSGDSEGSGSGDGSGLGGGSGLGLPPVQPSGNLSVVPTSDAAPAGAPDGGGGGDAPAARGLDATLPQFALGGDGVDAGGQNVGPGIGSGSGDPEAFATPTDGTPDDFGNDGTPDDDGDDEDPDDGPDDDDPEIDNSPIGPVTDTDLAANEFDEDVGPGTVVGLTGFAEDPDAGDTVTYAIDDPRFVIDPDTGVVTVAPNAEFDAETEPSITVVVTATSSDGSSSSETFTFNVLDVNENPIGPVTDENVSD</sequence>
<dbReference type="SUPFAM" id="SSF49313">
    <property type="entry name" value="Cadherin-like"/>
    <property type="match status" value="1"/>
</dbReference>
<evidence type="ECO:0000256" key="2">
    <source>
        <dbReference type="ARBA" id="ARBA00022989"/>
    </source>
</evidence>
<evidence type="ECO:0000259" key="4">
    <source>
        <dbReference type="PROSITE" id="PS50268"/>
    </source>
</evidence>
<comment type="caution">
    <text evidence="5">The sequence shown here is derived from an EMBL/GenBank/DDBJ whole genome shotgun (WGS) entry which is preliminary data.</text>
</comment>
<evidence type="ECO:0000313" key="6">
    <source>
        <dbReference type="Proteomes" id="UP000320593"/>
    </source>
</evidence>
<dbReference type="AlphaFoldDB" id="A0A562SNA7"/>
<feature type="compositionally biased region" description="Gly residues" evidence="3">
    <location>
        <begin position="86"/>
        <end position="104"/>
    </location>
</feature>
<feature type="compositionally biased region" description="Gly residues" evidence="3">
    <location>
        <begin position="153"/>
        <end position="172"/>
    </location>
</feature>
<keyword evidence="2" id="KW-1133">Transmembrane helix</keyword>
<dbReference type="GO" id="GO:0005886">
    <property type="term" value="C:plasma membrane"/>
    <property type="evidence" value="ECO:0007669"/>
    <property type="project" value="UniProtKB-SubCell"/>
</dbReference>
<keyword evidence="1" id="KW-0812">Transmembrane</keyword>
<evidence type="ECO:0000313" key="5">
    <source>
        <dbReference type="EMBL" id="TWI82140.1"/>
    </source>
</evidence>
<dbReference type="PANTHER" id="PTHR24026">
    <property type="entry name" value="FAT ATYPICAL CADHERIN-RELATED"/>
    <property type="match status" value="1"/>
</dbReference>
<proteinExistence type="predicted"/>
<gene>
    <name evidence="5" type="ORF">JM93_03484</name>
</gene>
<dbReference type="PANTHER" id="PTHR24026:SF126">
    <property type="entry name" value="PROTOCADHERIN FAT 4"/>
    <property type="match status" value="1"/>
</dbReference>
<feature type="domain" description="Cadherin" evidence="4">
    <location>
        <begin position="235"/>
        <end position="326"/>
    </location>
</feature>
<dbReference type="EMBL" id="VLLF01000009">
    <property type="protein sequence ID" value="TWI82140.1"/>
    <property type="molecule type" value="Genomic_DNA"/>
</dbReference>
<dbReference type="PROSITE" id="PS50268">
    <property type="entry name" value="CADHERIN_2"/>
    <property type="match status" value="1"/>
</dbReference>
<dbReference type="GO" id="GO:0005509">
    <property type="term" value="F:calcium ion binding"/>
    <property type="evidence" value="ECO:0007669"/>
    <property type="project" value="InterPro"/>
</dbReference>